<feature type="compositionally biased region" description="Polar residues" evidence="2">
    <location>
        <begin position="93"/>
        <end position="107"/>
    </location>
</feature>
<dbReference type="AlphaFoldDB" id="A0AAD9DGY5"/>
<feature type="compositionally biased region" description="Basic residues" evidence="2">
    <location>
        <begin position="739"/>
        <end position="761"/>
    </location>
</feature>
<feature type="region of interest" description="Disordered" evidence="2">
    <location>
        <begin position="1"/>
        <end position="115"/>
    </location>
</feature>
<keyword evidence="4" id="KW-1185">Reference proteome</keyword>
<feature type="compositionally biased region" description="Low complexity" evidence="2">
    <location>
        <begin position="7"/>
        <end position="24"/>
    </location>
</feature>
<accession>A0AAD9DGY5</accession>
<feature type="region of interest" description="Disordered" evidence="2">
    <location>
        <begin position="717"/>
        <end position="774"/>
    </location>
</feature>
<feature type="region of interest" description="Disordered" evidence="2">
    <location>
        <begin position="180"/>
        <end position="221"/>
    </location>
</feature>
<evidence type="ECO:0000313" key="4">
    <source>
        <dbReference type="Proteomes" id="UP001224775"/>
    </source>
</evidence>
<feature type="coiled-coil region" evidence="1">
    <location>
        <begin position="461"/>
        <end position="516"/>
    </location>
</feature>
<dbReference type="EMBL" id="JATAAI010000005">
    <property type="protein sequence ID" value="KAK1745425.1"/>
    <property type="molecule type" value="Genomic_DNA"/>
</dbReference>
<feature type="compositionally biased region" description="Polar residues" evidence="2">
    <location>
        <begin position="373"/>
        <end position="384"/>
    </location>
</feature>
<evidence type="ECO:0000256" key="2">
    <source>
        <dbReference type="SAM" id="MobiDB-lite"/>
    </source>
</evidence>
<keyword evidence="1" id="KW-0175">Coiled coil</keyword>
<protein>
    <submittedName>
        <fullName evidence="3">Uncharacterized protein</fullName>
    </submittedName>
</protein>
<feature type="region of interest" description="Disordered" evidence="2">
    <location>
        <begin position="297"/>
        <end position="384"/>
    </location>
</feature>
<feature type="compositionally biased region" description="Basic and acidic residues" evidence="2">
    <location>
        <begin position="762"/>
        <end position="774"/>
    </location>
</feature>
<comment type="caution">
    <text evidence="3">The sequence shown here is derived from an EMBL/GenBank/DDBJ whole genome shotgun (WGS) entry which is preliminary data.</text>
</comment>
<feature type="region of interest" description="Disordered" evidence="2">
    <location>
        <begin position="129"/>
        <end position="166"/>
    </location>
</feature>
<proteinExistence type="predicted"/>
<name>A0AAD9DGY5_9STRA</name>
<sequence>MQDLHQSVGDGEGSSVTSSSTQGTYYDDGDGASTSDGVVSYPPISSPSVVATTEEDYMPSSSTSNEEESQQVDMSNYYNDMSTTTQDDDDANSKSTSPWQQINQSMRSEILSEGKSPTWREEWFGVHLPPSAVARGAPTIEEEEEVHESSSLPNPEEEEEESTMEVDLDEHDDYSEAAIQVEEPPPPPPPPKQSLPIVTTPPVVDDNAQRPPSPFSLPSLLSSPGPSIPLYPVLLLLTTIYILKQTLHCLFGFKSRTRVTRSMTRVLLNKKQFVIPKDQLLQHIEWMKLRSDLRRMREKNKKMQGAKRGGLDNGDAGNGGRRGDGGGESGSSGTNGNSGDQSSNSGGEGHQGNANNDDRADNSDNANYGNGSGQKYSNHNNNNLGLSEKERFHQWMVNQEKLQHSTENIEQLNSDYVCTNGEITKLKELPKSLEDLDQLKNDDISPTEKILMLKELLAEVLDKKDGEIAMLKSEIEANEQATKESNEKASIFETQCKEMQEEVASLKEEVAVLELVCERMYSSGDGEDELEGLEIEGENCLRSCLGSLTNMNEEDDESMASTDSEWDRMEEENKILRTENELLQESLDCLRKELDEARTDAANLSQELNNAKTQRDFPSMNDLTMEMTDDSFECNSSNSIPLFVEGTESLTNTPQPSPPSGAEVSKTIRLLVNKYAQGTRQVVFKESDNPNQDLNQDLLDLLLLMADLRKLDGYHTKENVQANSARKRSRTRDHDTRGRGRSRHRRGAKERSRILTKSRLTRIREKSLSRRDSR</sequence>
<feature type="compositionally biased region" description="Low complexity" evidence="2">
    <location>
        <begin position="331"/>
        <end position="345"/>
    </location>
</feature>
<feature type="compositionally biased region" description="Low complexity" evidence="2">
    <location>
        <begin position="38"/>
        <end position="50"/>
    </location>
</feature>
<evidence type="ECO:0000256" key="1">
    <source>
        <dbReference type="SAM" id="Coils"/>
    </source>
</evidence>
<dbReference type="Proteomes" id="UP001224775">
    <property type="component" value="Unassembled WGS sequence"/>
</dbReference>
<feature type="coiled-coil region" evidence="1">
    <location>
        <begin position="566"/>
        <end position="614"/>
    </location>
</feature>
<feature type="compositionally biased region" description="Gly residues" evidence="2">
    <location>
        <begin position="307"/>
        <end position="330"/>
    </location>
</feature>
<feature type="compositionally biased region" description="Pro residues" evidence="2">
    <location>
        <begin position="183"/>
        <end position="193"/>
    </location>
</feature>
<evidence type="ECO:0000313" key="3">
    <source>
        <dbReference type="EMBL" id="KAK1745425.1"/>
    </source>
</evidence>
<feature type="compositionally biased region" description="Acidic residues" evidence="2">
    <location>
        <begin position="155"/>
        <end position="166"/>
    </location>
</feature>
<reference evidence="3" key="1">
    <citation type="submission" date="2023-06" db="EMBL/GenBank/DDBJ databases">
        <title>Survivors Of The Sea: Transcriptome response of Skeletonema marinoi to long-term dormancy.</title>
        <authorList>
            <person name="Pinder M.I.M."/>
            <person name="Kourtchenko O."/>
            <person name="Robertson E.K."/>
            <person name="Larsson T."/>
            <person name="Maumus F."/>
            <person name="Osuna-Cruz C.M."/>
            <person name="Vancaester E."/>
            <person name="Stenow R."/>
            <person name="Vandepoele K."/>
            <person name="Ploug H."/>
            <person name="Bruchert V."/>
            <person name="Godhe A."/>
            <person name="Topel M."/>
        </authorList>
    </citation>
    <scope>NUCLEOTIDE SEQUENCE</scope>
    <source>
        <strain evidence="3">R05AC</strain>
    </source>
</reference>
<gene>
    <name evidence="3" type="ORF">QTG54_003349</name>
</gene>
<organism evidence="3 4">
    <name type="scientific">Skeletonema marinoi</name>
    <dbReference type="NCBI Taxonomy" id="267567"/>
    <lineage>
        <taxon>Eukaryota</taxon>
        <taxon>Sar</taxon>
        <taxon>Stramenopiles</taxon>
        <taxon>Ochrophyta</taxon>
        <taxon>Bacillariophyta</taxon>
        <taxon>Coscinodiscophyceae</taxon>
        <taxon>Thalassiosirophycidae</taxon>
        <taxon>Thalassiosirales</taxon>
        <taxon>Skeletonemataceae</taxon>
        <taxon>Skeletonema</taxon>
        <taxon>Skeletonema marinoi-dohrnii complex</taxon>
    </lineage>
</organism>
<feature type="compositionally biased region" description="Polar residues" evidence="2">
    <location>
        <begin position="71"/>
        <end position="85"/>
    </location>
</feature>